<sequence>MKYRCKKILGGKSNDPEENSASLLQAIHLVDPVSIHCLLLFRKLMDSDPISAKRLIFSSFYLFKSSVEFTFSCSKSIMGEQIQEILYETWYHARRSYSSNYPPLQQGDKAKGGLLLLLSVQEVLNGLRRNGMNVRTLRDSRSGCP</sequence>
<accession>A0AAD4SH14</accession>
<gene>
    <name evidence="1" type="ORF">MKW98_016352</name>
</gene>
<comment type="caution">
    <text evidence="1">The sequence shown here is derived from an EMBL/GenBank/DDBJ whole genome shotgun (WGS) entry which is preliminary data.</text>
</comment>
<dbReference type="EMBL" id="JAJJMB010010581">
    <property type="protein sequence ID" value="KAI3907708.1"/>
    <property type="molecule type" value="Genomic_DNA"/>
</dbReference>
<organism evidence="1 2">
    <name type="scientific">Papaver atlanticum</name>
    <dbReference type="NCBI Taxonomy" id="357466"/>
    <lineage>
        <taxon>Eukaryota</taxon>
        <taxon>Viridiplantae</taxon>
        <taxon>Streptophyta</taxon>
        <taxon>Embryophyta</taxon>
        <taxon>Tracheophyta</taxon>
        <taxon>Spermatophyta</taxon>
        <taxon>Magnoliopsida</taxon>
        <taxon>Ranunculales</taxon>
        <taxon>Papaveraceae</taxon>
        <taxon>Papaveroideae</taxon>
        <taxon>Papaver</taxon>
    </lineage>
</organism>
<proteinExistence type="predicted"/>
<protein>
    <submittedName>
        <fullName evidence="1">Uncharacterized protein</fullName>
    </submittedName>
</protein>
<keyword evidence="2" id="KW-1185">Reference proteome</keyword>
<dbReference type="AlphaFoldDB" id="A0AAD4SH14"/>
<dbReference type="Proteomes" id="UP001202328">
    <property type="component" value="Unassembled WGS sequence"/>
</dbReference>
<evidence type="ECO:0000313" key="2">
    <source>
        <dbReference type="Proteomes" id="UP001202328"/>
    </source>
</evidence>
<name>A0AAD4SH14_9MAGN</name>
<evidence type="ECO:0000313" key="1">
    <source>
        <dbReference type="EMBL" id="KAI3907708.1"/>
    </source>
</evidence>
<reference evidence="1" key="1">
    <citation type="submission" date="2022-04" db="EMBL/GenBank/DDBJ databases">
        <title>A functionally conserved STORR gene fusion in Papaver species that diverged 16.8 million years ago.</title>
        <authorList>
            <person name="Catania T."/>
        </authorList>
    </citation>
    <scope>NUCLEOTIDE SEQUENCE</scope>
    <source>
        <strain evidence="1">S-188037</strain>
    </source>
</reference>